<dbReference type="AlphaFoldDB" id="A0A327KTW2"/>
<dbReference type="OrthoDB" id="8245423at2"/>
<evidence type="ECO:0000313" key="2">
    <source>
        <dbReference type="Proteomes" id="UP000248863"/>
    </source>
</evidence>
<organism evidence="1 2">
    <name type="scientific">Rhodoplanes elegans</name>
    <dbReference type="NCBI Taxonomy" id="29408"/>
    <lineage>
        <taxon>Bacteria</taxon>
        <taxon>Pseudomonadati</taxon>
        <taxon>Pseudomonadota</taxon>
        <taxon>Alphaproteobacteria</taxon>
        <taxon>Hyphomicrobiales</taxon>
        <taxon>Nitrobacteraceae</taxon>
        <taxon>Rhodoplanes</taxon>
    </lineage>
</organism>
<dbReference type="EMBL" id="NPEU01000016">
    <property type="protein sequence ID" value="RAI41476.1"/>
    <property type="molecule type" value="Genomic_DNA"/>
</dbReference>
<sequence length="125" mass="13465">MPQIWLTYEELGALLDCEAGAAREFAAERPLDRRRCHDGRTRAKLDLLLTERWLDEAVRNWAGRQIAACVDDLQAVRRLMVAPAAATGVPDLEGTGDTRAPAGAVVATDVAAADVAPVTAERRSA</sequence>
<dbReference type="RefSeq" id="WP_111355539.1">
    <property type="nucleotide sequence ID" value="NZ_NHSK01000088.1"/>
</dbReference>
<gene>
    <name evidence="1" type="ORF">CH338_02905</name>
</gene>
<accession>A0A327KTW2</accession>
<evidence type="ECO:0000313" key="1">
    <source>
        <dbReference type="EMBL" id="RAI41476.1"/>
    </source>
</evidence>
<dbReference type="Proteomes" id="UP000248863">
    <property type="component" value="Unassembled WGS sequence"/>
</dbReference>
<reference evidence="1 2" key="1">
    <citation type="submission" date="2017-07" db="EMBL/GenBank/DDBJ databases">
        <title>Draft Genome Sequences of Select Purple Nonsulfur Bacteria.</title>
        <authorList>
            <person name="Lasarre B."/>
            <person name="Mckinlay J.B."/>
        </authorList>
    </citation>
    <scope>NUCLEOTIDE SEQUENCE [LARGE SCALE GENOMIC DNA]</scope>
    <source>
        <strain evidence="1 2">DSM 11907</strain>
    </source>
</reference>
<name>A0A327KTW2_9BRAD</name>
<proteinExistence type="predicted"/>
<protein>
    <submittedName>
        <fullName evidence="1">Uncharacterized protein</fullName>
    </submittedName>
</protein>
<keyword evidence="2" id="KW-1185">Reference proteome</keyword>
<comment type="caution">
    <text evidence="1">The sequence shown here is derived from an EMBL/GenBank/DDBJ whole genome shotgun (WGS) entry which is preliminary data.</text>
</comment>